<evidence type="ECO:0000313" key="3">
    <source>
        <dbReference type="Proteomes" id="UP000007755"/>
    </source>
</evidence>
<evidence type="ECO:0000313" key="2">
    <source>
        <dbReference type="EMBL" id="EGI59429.1"/>
    </source>
</evidence>
<feature type="region of interest" description="Disordered" evidence="1">
    <location>
        <begin position="1"/>
        <end position="88"/>
    </location>
</feature>
<organism evidence="3">
    <name type="scientific">Acromyrmex echinatior</name>
    <name type="common">Panamanian leafcutter ant</name>
    <name type="synonym">Acromyrmex octospinosus echinatior</name>
    <dbReference type="NCBI Taxonomy" id="103372"/>
    <lineage>
        <taxon>Eukaryota</taxon>
        <taxon>Metazoa</taxon>
        <taxon>Ecdysozoa</taxon>
        <taxon>Arthropoda</taxon>
        <taxon>Hexapoda</taxon>
        <taxon>Insecta</taxon>
        <taxon>Pterygota</taxon>
        <taxon>Neoptera</taxon>
        <taxon>Endopterygota</taxon>
        <taxon>Hymenoptera</taxon>
        <taxon>Apocrita</taxon>
        <taxon>Aculeata</taxon>
        <taxon>Formicoidea</taxon>
        <taxon>Formicidae</taxon>
        <taxon>Myrmicinae</taxon>
        <taxon>Acromyrmex</taxon>
    </lineage>
</organism>
<keyword evidence="3" id="KW-1185">Reference proteome</keyword>
<evidence type="ECO:0000256" key="1">
    <source>
        <dbReference type="SAM" id="MobiDB-lite"/>
    </source>
</evidence>
<dbReference type="Proteomes" id="UP000007755">
    <property type="component" value="Unassembled WGS sequence"/>
</dbReference>
<dbReference type="InParanoid" id="F4X294"/>
<feature type="compositionally biased region" description="Basic and acidic residues" evidence="1">
    <location>
        <begin position="19"/>
        <end position="38"/>
    </location>
</feature>
<dbReference type="AlphaFoldDB" id="F4X294"/>
<dbReference type="EMBL" id="GL888568">
    <property type="protein sequence ID" value="EGI59429.1"/>
    <property type="molecule type" value="Genomic_DNA"/>
</dbReference>
<protein>
    <submittedName>
        <fullName evidence="2">Uncharacterized protein</fullName>
    </submittedName>
</protein>
<proteinExistence type="predicted"/>
<reference evidence="2" key="1">
    <citation type="submission" date="2011-02" db="EMBL/GenBank/DDBJ databases">
        <title>The genome of the leaf-cutting ant Acromyrmex echinatior suggests key adaptations to social evolution and fungus farming.</title>
        <authorList>
            <person name="Nygaard S."/>
            <person name="Zhang G."/>
        </authorList>
    </citation>
    <scope>NUCLEOTIDE SEQUENCE</scope>
</reference>
<gene>
    <name evidence="2" type="ORF">G5I_12416</name>
</gene>
<accession>F4X294</accession>
<name>F4X294_ACREC</name>
<feature type="compositionally biased region" description="Basic and acidic residues" evidence="1">
    <location>
        <begin position="52"/>
        <end position="84"/>
    </location>
</feature>
<sequence length="104" mass="12119">MRSHDDDAPYPFVATPSHRIAERDRKRERSEEKDERGTWCDGKGVRKRRRRYNEGSRNDRNAEGETKSRDRERDNDTGPRRELARSSVVGQCLVLVLRGEPAPL</sequence>